<dbReference type="EMBL" id="JAKROA010000004">
    <property type="protein sequence ID" value="KAL5107284.1"/>
    <property type="molecule type" value="Genomic_DNA"/>
</dbReference>
<feature type="compositionally biased region" description="Polar residues" evidence="2">
    <location>
        <begin position="302"/>
        <end position="336"/>
    </location>
</feature>
<evidence type="ECO:0000256" key="1">
    <source>
        <dbReference type="ARBA" id="ARBA00005595"/>
    </source>
</evidence>
<evidence type="ECO:0008006" key="5">
    <source>
        <dbReference type="Google" id="ProtNLM"/>
    </source>
</evidence>
<comment type="caution">
    <text evidence="3">The sequence shown here is derived from an EMBL/GenBank/DDBJ whole genome shotgun (WGS) entry which is preliminary data.</text>
</comment>
<evidence type="ECO:0000313" key="4">
    <source>
        <dbReference type="Proteomes" id="UP001651158"/>
    </source>
</evidence>
<feature type="region of interest" description="Disordered" evidence="2">
    <location>
        <begin position="281"/>
        <end position="359"/>
    </location>
</feature>
<sequence>MVKNVAFLDPAFQGERKGTNKYYPPDFDPAKHRSLNAYHGVHALRERGRKADKGIIIIRFEMPYNAWCLSCKKPIGMGVRYNAEKKKVGMYHSTPIFQFSMNCAMCAGRIVMQTDPQNFDYICVEGIRRKVQTWDPEENEQIVVPDFKERQKLSLDAMYQVEHGVKDKEKAALSTPALAELESNRGGFKDDFALNCLARKQFREAKKLQDDTDTRDEALKSRLSLTGTQINILRETGEDRAKAKLLRLHRTGRGGKTTERQMPLSKIAKLLTRKRKIKDASGLPLARQRAEPHRPAKRSETFKISANQACPSPTTHEAVPQTLQRDTQNTTSQTGEVSCEEIANTEKPSLSLVPYNDSE</sequence>
<dbReference type="Proteomes" id="UP001651158">
    <property type="component" value="Unassembled WGS sequence"/>
</dbReference>
<evidence type="ECO:0000256" key="2">
    <source>
        <dbReference type="SAM" id="MobiDB-lite"/>
    </source>
</evidence>
<protein>
    <recommendedName>
        <fullName evidence="5">Coiled-coil domain-containing protein 130</fullName>
    </recommendedName>
</protein>
<feature type="compositionally biased region" description="Basic and acidic residues" evidence="2">
    <location>
        <begin position="288"/>
        <end position="301"/>
    </location>
</feature>
<accession>A0ABR4QCD8</accession>
<dbReference type="PANTHER" id="PTHR12111:SF2">
    <property type="entry name" value="SPLICING FACTOR YJU2B-RELATED"/>
    <property type="match status" value="1"/>
</dbReference>
<evidence type="ECO:0000313" key="3">
    <source>
        <dbReference type="EMBL" id="KAL5107284.1"/>
    </source>
</evidence>
<gene>
    <name evidence="3" type="ORF">TcWFU_000807</name>
</gene>
<keyword evidence="4" id="KW-1185">Reference proteome</keyword>
<dbReference type="InterPro" id="IPR007590">
    <property type="entry name" value="Saf4/Yju2"/>
</dbReference>
<organism evidence="3 4">
    <name type="scientific">Taenia crassiceps</name>
    <dbReference type="NCBI Taxonomy" id="6207"/>
    <lineage>
        <taxon>Eukaryota</taxon>
        <taxon>Metazoa</taxon>
        <taxon>Spiralia</taxon>
        <taxon>Lophotrochozoa</taxon>
        <taxon>Platyhelminthes</taxon>
        <taxon>Cestoda</taxon>
        <taxon>Eucestoda</taxon>
        <taxon>Cyclophyllidea</taxon>
        <taxon>Taeniidae</taxon>
        <taxon>Taenia</taxon>
    </lineage>
</organism>
<dbReference type="PANTHER" id="PTHR12111">
    <property type="entry name" value="SPLICING FACTOR YJU2"/>
    <property type="match status" value="1"/>
</dbReference>
<comment type="similarity">
    <text evidence="1">Belongs to the CWC16 family.</text>
</comment>
<reference evidence="3 4" key="1">
    <citation type="journal article" date="2022" name="Front. Cell. Infect. Microbiol.">
        <title>The Genomes of Two Strains of Taenia crassiceps the Animal Model for the Study of Human Cysticercosis.</title>
        <authorList>
            <person name="Bobes R.J."/>
            <person name="Estrada K."/>
            <person name="Rios-Valencia D.G."/>
            <person name="Calderon-Gallegos A."/>
            <person name="de la Torre P."/>
            <person name="Carrero J.C."/>
            <person name="Sanchez-Flores A."/>
            <person name="Laclette J.P."/>
        </authorList>
    </citation>
    <scope>NUCLEOTIDE SEQUENCE [LARGE SCALE GENOMIC DNA]</scope>
    <source>
        <strain evidence="3">WFUcys</strain>
    </source>
</reference>
<proteinExistence type="inferred from homology"/>
<dbReference type="Pfam" id="PF04502">
    <property type="entry name" value="Saf4_Yju2"/>
    <property type="match status" value="1"/>
</dbReference>
<name>A0ABR4QCD8_9CEST</name>